<dbReference type="Proteomes" id="UP001176940">
    <property type="component" value="Unassembled WGS sequence"/>
</dbReference>
<protein>
    <submittedName>
        <fullName evidence="2">Uncharacterized protein</fullName>
    </submittedName>
</protein>
<feature type="region of interest" description="Disordered" evidence="1">
    <location>
        <begin position="1"/>
        <end position="74"/>
    </location>
</feature>
<keyword evidence="3" id="KW-1185">Reference proteome</keyword>
<comment type="caution">
    <text evidence="2">The sequence shown here is derived from an EMBL/GenBank/DDBJ whole genome shotgun (WGS) entry which is preliminary data.</text>
</comment>
<evidence type="ECO:0000256" key="1">
    <source>
        <dbReference type="SAM" id="MobiDB-lite"/>
    </source>
</evidence>
<feature type="compositionally biased region" description="Basic residues" evidence="1">
    <location>
        <begin position="10"/>
        <end position="19"/>
    </location>
</feature>
<proteinExistence type="predicted"/>
<evidence type="ECO:0000313" key="2">
    <source>
        <dbReference type="EMBL" id="CAJ0935538.1"/>
    </source>
</evidence>
<reference evidence="2" key="1">
    <citation type="submission" date="2023-07" db="EMBL/GenBank/DDBJ databases">
        <authorList>
            <person name="Stuckert A."/>
        </authorList>
    </citation>
    <scope>NUCLEOTIDE SEQUENCE</scope>
</reference>
<name>A0ABN9LBY3_9NEOB</name>
<accession>A0ABN9LBY3</accession>
<organism evidence="2 3">
    <name type="scientific">Ranitomeya imitator</name>
    <name type="common">mimic poison frog</name>
    <dbReference type="NCBI Taxonomy" id="111125"/>
    <lineage>
        <taxon>Eukaryota</taxon>
        <taxon>Metazoa</taxon>
        <taxon>Chordata</taxon>
        <taxon>Craniata</taxon>
        <taxon>Vertebrata</taxon>
        <taxon>Euteleostomi</taxon>
        <taxon>Amphibia</taxon>
        <taxon>Batrachia</taxon>
        <taxon>Anura</taxon>
        <taxon>Neobatrachia</taxon>
        <taxon>Hyloidea</taxon>
        <taxon>Dendrobatidae</taxon>
        <taxon>Dendrobatinae</taxon>
        <taxon>Ranitomeya</taxon>
    </lineage>
</organism>
<dbReference type="EMBL" id="CAUEEQ010011361">
    <property type="protein sequence ID" value="CAJ0935538.1"/>
    <property type="molecule type" value="Genomic_DNA"/>
</dbReference>
<feature type="compositionally biased region" description="Polar residues" evidence="1">
    <location>
        <begin position="26"/>
        <end position="36"/>
    </location>
</feature>
<sequence>MGEVRASQSLRKKRQKKKNDKSSNRFVSSPNLSAVETSGMGNGHPTRLEPIPNSPIHDIEFNSSKPLPQPLPPKEAKTFLSFDVDSLYKHDLTKPLCDQALP</sequence>
<evidence type="ECO:0000313" key="3">
    <source>
        <dbReference type="Proteomes" id="UP001176940"/>
    </source>
</evidence>
<gene>
    <name evidence="2" type="ORF">RIMI_LOCUS6354316</name>
</gene>